<reference evidence="14" key="2">
    <citation type="submission" date="2022-06" db="UniProtKB">
        <authorList>
            <consortium name="EnsemblMetazoa"/>
        </authorList>
    </citation>
    <scope>IDENTIFICATION</scope>
    <source>
        <strain evidence="14">DF5081</strain>
    </source>
</reference>
<evidence type="ECO:0000256" key="9">
    <source>
        <dbReference type="RuleBase" id="RU000688"/>
    </source>
</evidence>
<keyword evidence="5 9" id="KW-0297">G-protein coupled receptor</keyword>
<evidence type="ECO:0000256" key="6">
    <source>
        <dbReference type="ARBA" id="ARBA00023136"/>
    </source>
</evidence>
<feature type="transmembrane region" description="Helical" evidence="11">
    <location>
        <begin position="282"/>
        <end position="309"/>
    </location>
</feature>
<dbReference type="Proteomes" id="UP000005237">
    <property type="component" value="Unassembled WGS sequence"/>
</dbReference>
<reference evidence="15" key="1">
    <citation type="submission" date="2010-08" db="EMBL/GenBank/DDBJ databases">
        <authorList>
            <consortium name="Caenorhabditis japonica Sequencing Consortium"/>
            <person name="Wilson R.K."/>
        </authorList>
    </citation>
    <scope>NUCLEOTIDE SEQUENCE [LARGE SCALE GENOMIC DNA]</scope>
    <source>
        <strain evidence="15">DF5081</strain>
    </source>
</reference>
<evidence type="ECO:0000256" key="1">
    <source>
        <dbReference type="ARBA" id="ARBA00004651"/>
    </source>
</evidence>
<keyword evidence="8 9" id="KW-0807">Transducer</keyword>
<feature type="region of interest" description="Disordered" evidence="10">
    <location>
        <begin position="417"/>
        <end position="456"/>
    </location>
</feature>
<keyword evidence="6 11" id="KW-0472">Membrane</keyword>
<evidence type="ECO:0000256" key="4">
    <source>
        <dbReference type="ARBA" id="ARBA00022989"/>
    </source>
</evidence>
<dbReference type="Gene3D" id="1.20.1070.10">
    <property type="entry name" value="Rhodopsin 7-helix transmembrane proteins"/>
    <property type="match status" value="1"/>
</dbReference>
<dbReference type="EnsemblMetazoa" id="CJA04780.1">
    <property type="protein sequence ID" value="CJA04780.1"/>
    <property type="gene ID" value="WBGene00123986"/>
</dbReference>
<feature type="transmembrane region" description="Helical" evidence="11">
    <location>
        <begin position="370"/>
        <end position="393"/>
    </location>
</feature>
<evidence type="ECO:0000256" key="11">
    <source>
        <dbReference type="SAM" id="Phobius"/>
    </source>
</evidence>
<evidence type="ECO:0000256" key="3">
    <source>
        <dbReference type="ARBA" id="ARBA00022692"/>
    </source>
</evidence>
<dbReference type="PROSITE" id="PS00237">
    <property type="entry name" value="G_PROTEIN_RECEP_F1_1"/>
    <property type="match status" value="1"/>
</dbReference>
<dbReference type="OMA" id="FKCSDMM"/>
<dbReference type="Pfam" id="PF00001">
    <property type="entry name" value="7tm_1"/>
    <property type="match status" value="1"/>
</dbReference>
<name>A0A8R1HL23_CAEJA</name>
<dbReference type="PANTHER" id="PTHR24229">
    <property type="entry name" value="NEUROPEPTIDES RECEPTOR"/>
    <property type="match status" value="1"/>
</dbReference>
<feature type="domain" description="G-protein coupled receptors family 1 profile" evidence="13">
    <location>
        <begin position="120"/>
        <end position="393"/>
    </location>
</feature>
<feature type="signal peptide" evidence="12">
    <location>
        <begin position="1"/>
        <end position="19"/>
    </location>
</feature>
<comment type="subcellular location">
    <subcellularLocation>
        <location evidence="1">Cell membrane</location>
        <topology evidence="1">Multi-pass membrane protein</topology>
    </subcellularLocation>
</comment>
<proteinExistence type="inferred from homology"/>
<dbReference type="PRINTS" id="PR00237">
    <property type="entry name" value="GPCRRHODOPSN"/>
</dbReference>
<dbReference type="CDD" id="cd00637">
    <property type="entry name" value="7tm_classA_rhodopsin-like"/>
    <property type="match status" value="1"/>
</dbReference>
<evidence type="ECO:0000256" key="7">
    <source>
        <dbReference type="ARBA" id="ARBA00023170"/>
    </source>
</evidence>
<dbReference type="InterPro" id="IPR017452">
    <property type="entry name" value="GPCR_Rhodpsn_7TM"/>
</dbReference>
<evidence type="ECO:0000256" key="5">
    <source>
        <dbReference type="ARBA" id="ARBA00023040"/>
    </source>
</evidence>
<feature type="transmembrane region" description="Helical" evidence="11">
    <location>
        <begin position="330"/>
        <end position="350"/>
    </location>
</feature>
<evidence type="ECO:0000256" key="8">
    <source>
        <dbReference type="ARBA" id="ARBA00023224"/>
    </source>
</evidence>
<dbReference type="GO" id="GO:0043005">
    <property type="term" value="C:neuron projection"/>
    <property type="evidence" value="ECO:0007669"/>
    <property type="project" value="TreeGrafter"/>
</dbReference>
<dbReference type="InterPro" id="IPR000276">
    <property type="entry name" value="GPCR_Rhodpsn"/>
</dbReference>
<feature type="transmembrane region" description="Helical" evidence="11">
    <location>
        <begin position="226"/>
        <end position="248"/>
    </location>
</feature>
<dbReference type="GO" id="GO:0004930">
    <property type="term" value="F:G protein-coupled receptor activity"/>
    <property type="evidence" value="ECO:0007669"/>
    <property type="project" value="UniProtKB-KW"/>
</dbReference>
<evidence type="ECO:0000313" key="14">
    <source>
        <dbReference type="EnsemblMetazoa" id="CJA04780.1"/>
    </source>
</evidence>
<dbReference type="GO" id="GO:0042277">
    <property type="term" value="F:peptide binding"/>
    <property type="evidence" value="ECO:0007669"/>
    <property type="project" value="TreeGrafter"/>
</dbReference>
<dbReference type="SUPFAM" id="SSF81321">
    <property type="entry name" value="Family A G protein-coupled receptor-like"/>
    <property type="match status" value="1"/>
</dbReference>
<evidence type="ECO:0000256" key="10">
    <source>
        <dbReference type="SAM" id="MobiDB-lite"/>
    </source>
</evidence>
<dbReference type="PROSITE" id="PS50262">
    <property type="entry name" value="G_PROTEIN_RECEP_F1_2"/>
    <property type="match status" value="1"/>
</dbReference>
<dbReference type="GO" id="GO:0005886">
    <property type="term" value="C:plasma membrane"/>
    <property type="evidence" value="ECO:0007669"/>
    <property type="project" value="UniProtKB-SubCell"/>
</dbReference>
<accession>A0A8R1HL23</accession>
<evidence type="ECO:0000259" key="13">
    <source>
        <dbReference type="PROSITE" id="PS50262"/>
    </source>
</evidence>
<comment type="similarity">
    <text evidence="9">Belongs to the G-protein coupled receptor 1 family.</text>
</comment>
<keyword evidence="3 9" id="KW-0812">Transmembrane</keyword>
<feature type="chain" id="PRO_5035798269" evidence="12">
    <location>
        <begin position="20"/>
        <end position="474"/>
    </location>
</feature>
<evidence type="ECO:0000256" key="12">
    <source>
        <dbReference type="SAM" id="SignalP"/>
    </source>
</evidence>
<feature type="transmembrane region" description="Helical" evidence="11">
    <location>
        <begin position="146"/>
        <end position="168"/>
    </location>
</feature>
<dbReference type="AlphaFoldDB" id="A0A8R1HL23"/>
<feature type="transmembrane region" description="Helical" evidence="11">
    <location>
        <begin position="188"/>
        <end position="206"/>
    </location>
</feature>
<evidence type="ECO:0000256" key="2">
    <source>
        <dbReference type="ARBA" id="ARBA00022475"/>
    </source>
</evidence>
<keyword evidence="12" id="KW-0732">Signal</keyword>
<organism evidence="14 15">
    <name type="scientific">Caenorhabditis japonica</name>
    <dbReference type="NCBI Taxonomy" id="281687"/>
    <lineage>
        <taxon>Eukaryota</taxon>
        <taxon>Metazoa</taxon>
        <taxon>Ecdysozoa</taxon>
        <taxon>Nematoda</taxon>
        <taxon>Chromadorea</taxon>
        <taxon>Rhabditida</taxon>
        <taxon>Rhabditina</taxon>
        <taxon>Rhabditomorpha</taxon>
        <taxon>Rhabditoidea</taxon>
        <taxon>Rhabditidae</taxon>
        <taxon>Peloderinae</taxon>
        <taxon>Caenorhabditis</taxon>
    </lineage>
</organism>
<keyword evidence="15" id="KW-1185">Reference proteome</keyword>
<feature type="transmembrane region" description="Helical" evidence="11">
    <location>
        <begin position="103"/>
        <end position="125"/>
    </location>
</feature>
<keyword evidence="4 11" id="KW-1133">Transmembrane helix</keyword>
<keyword evidence="2" id="KW-1003">Cell membrane</keyword>
<keyword evidence="7 9" id="KW-0675">Receptor</keyword>
<evidence type="ECO:0000313" key="15">
    <source>
        <dbReference type="Proteomes" id="UP000005237"/>
    </source>
</evidence>
<dbReference type="PANTHER" id="PTHR24229:SF82">
    <property type="entry name" value="G-PROTEIN COUPLED RECEPTORS FAMILY 1 PROFILE DOMAIN-CONTAINING PROTEIN"/>
    <property type="match status" value="1"/>
</dbReference>
<protein>
    <submittedName>
        <fullName evidence="14">G_PROTEIN_RECEP_F1_2 domain-containing protein</fullName>
    </submittedName>
</protein>
<sequence>MSSALLTSTLAPLFLASNASEELAESLQEPPPIVQRKSLFLKMNAATEFEIYKNERYSRVMASINTEQCVEQPDGILYCANHTGGPVWVRNVYPPIQELQPKVLIVVVVFVLCFIVGVCGNSSIITIIRGVVEDRRKRMKRHGDNAILYIGALCVCDFVMSLSLPPAILDSVIGFWIFGTTMCKLHHVFGSVGRIVSTFLITAMSFDRYVAVCYPTQHRLRSRTFVISTIACLSGIALVLLLPMLTYAKAKEMVLHELKAHDSANITRVRVFKCSDMMPGPIFYWFTSTTFILGYVVPLILIVYFNVKLINKLYAHKRVLPRSAIPVRRVVVYTVLIAAVYFVCWTPYWFSVLYAIIMSLLGLQATTSELVLFAIYCVHLLPYFGSSSNWILYGLLNTQLQMKNDIGDDGQSIMTNNGVPECPRRSNSRSVCDGATSSRSVAPGGQPPWQVSPLLRGSSDTSMVFYQDTEQTHL</sequence>